<gene>
    <name evidence="3" type="ORF">L21TH_1972</name>
</gene>
<dbReference type="EC" id="4.3.1.4" evidence="3"/>
<proteinExistence type="predicted"/>
<feature type="domain" description="Cyclodeaminase/cyclohydrolase" evidence="2">
    <location>
        <begin position="6"/>
        <end position="186"/>
    </location>
</feature>
<reference evidence="3 4" key="1">
    <citation type="journal article" date="2015" name="Geomicrobiol. J.">
        <title>Caldisalinibacter kiritimatiensis gen. nov., sp. nov., a moderately thermohalophilic thiosulfate-reducing bacterium from a hypersaline microbial mat.</title>
        <authorList>
            <person name="Ben Hania W."/>
            <person name="Joseph M."/>
            <person name="Fiebig A."/>
            <person name="Bunk B."/>
            <person name="Klenk H.-P."/>
            <person name="Fardeau M.-L."/>
            <person name="Spring S."/>
        </authorList>
    </citation>
    <scope>NUCLEOTIDE SEQUENCE [LARGE SCALE GENOMIC DNA]</scope>
    <source>
        <strain evidence="3 4">L21-TH-D2</strain>
    </source>
</reference>
<accession>R1CMR9</accession>
<dbReference type="RefSeq" id="WP_006315118.1">
    <property type="nucleotide sequence ID" value="NZ_ARZA01000219.1"/>
</dbReference>
<evidence type="ECO:0000313" key="4">
    <source>
        <dbReference type="Proteomes" id="UP000013378"/>
    </source>
</evidence>
<feature type="coiled-coil region" evidence="1">
    <location>
        <begin position="44"/>
        <end position="71"/>
    </location>
</feature>
<evidence type="ECO:0000256" key="1">
    <source>
        <dbReference type="SAM" id="Coils"/>
    </source>
</evidence>
<name>R1CMR9_9FIRM</name>
<evidence type="ECO:0000259" key="2">
    <source>
        <dbReference type="Pfam" id="PF04961"/>
    </source>
</evidence>
<keyword evidence="1" id="KW-0175">Coiled coil</keyword>
<dbReference type="Pfam" id="PF04961">
    <property type="entry name" value="FTCD_C"/>
    <property type="match status" value="1"/>
</dbReference>
<organism evidence="3 4">
    <name type="scientific">Caldisalinibacter kiritimatiensis</name>
    <dbReference type="NCBI Taxonomy" id="1304284"/>
    <lineage>
        <taxon>Bacteria</taxon>
        <taxon>Bacillati</taxon>
        <taxon>Bacillota</taxon>
        <taxon>Tissierellia</taxon>
        <taxon>Tissierellales</taxon>
        <taxon>Thermohalobacteraceae</taxon>
        <taxon>Caldisalinibacter</taxon>
    </lineage>
</organism>
<dbReference type="GO" id="GO:0030412">
    <property type="term" value="F:formimidoyltetrahydrofolate cyclodeaminase activity"/>
    <property type="evidence" value="ECO:0007669"/>
    <property type="project" value="UniProtKB-EC"/>
</dbReference>
<dbReference type="STRING" id="1304284.L21TH_1972"/>
<protein>
    <submittedName>
        <fullName evidence="3">Formiminotetrahydrofolate cyclodeaminase</fullName>
        <ecNumber evidence="3">4.3.1.4</ecNumber>
    </submittedName>
</protein>
<dbReference type="eggNOG" id="COG3404">
    <property type="taxonomic scope" value="Bacteria"/>
</dbReference>
<dbReference type="Proteomes" id="UP000013378">
    <property type="component" value="Unassembled WGS sequence"/>
</dbReference>
<dbReference type="InterPro" id="IPR007044">
    <property type="entry name" value="Cyclodeamin/CycHdrlase"/>
</dbReference>
<dbReference type="OrthoDB" id="7959174at2"/>
<dbReference type="Gene3D" id="1.20.120.680">
    <property type="entry name" value="Formiminotetrahydrofolate cyclodeaminase monomer, up-and-down helical bundle"/>
    <property type="match status" value="1"/>
</dbReference>
<dbReference type="EMBL" id="ARZA01000219">
    <property type="protein sequence ID" value="EOC99980.1"/>
    <property type="molecule type" value="Genomic_DNA"/>
</dbReference>
<dbReference type="AlphaFoldDB" id="R1CMR9"/>
<keyword evidence="4" id="KW-1185">Reference proteome</keyword>
<dbReference type="PATRIC" id="fig|1304284.3.peg.1937"/>
<evidence type="ECO:0000313" key="3">
    <source>
        <dbReference type="EMBL" id="EOC99980.1"/>
    </source>
</evidence>
<sequence>MLSDMSIKEFLNKTASSSPVPGGGSVAALSASISAALSEMVANLTIGKKKYENVEDEMKELTKSFSQLRDKFMHNIDKDADAFDRVMRAFKLPKDTEEEKKIRKVEIQEAFKEAALVPLDVAKEAFEMMPNILEIIKKGNKNAVTDGAVSAMLARTAVLSALYNVKINLGSIKDEEFVEKVNKEVKELEDKVVEMEKEILKEAKL</sequence>
<dbReference type="InterPro" id="IPR036178">
    <property type="entry name" value="Formintransfe-cycloase-like_sf"/>
</dbReference>
<dbReference type="SUPFAM" id="SSF101262">
    <property type="entry name" value="Methenyltetrahydrofolate cyclohydrolase-like"/>
    <property type="match status" value="1"/>
</dbReference>
<keyword evidence="3" id="KW-0456">Lyase</keyword>
<feature type="coiled-coil region" evidence="1">
    <location>
        <begin position="178"/>
        <end position="205"/>
    </location>
</feature>
<comment type="caution">
    <text evidence="3">The sequence shown here is derived from an EMBL/GenBank/DDBJ whole genome shotgun (WGS) entry which is preliminary data.</text>
</comment>